<evidence type="ECO:0000313" key="3">
    <source>
        <dbReference type="Proteomes" id="UP000178421"/>
    </source>
</evidence>
<dbReference type="EMBL" id="MHUH01000013">
    <property type="protein sequence ID" value="OHA73820.1"/>
    <property type="molecule type" value="Genomic_DNA"/>
</dbReference>
<name>A0A1G2RLU8_9BACT</name>
<reference evidence="2 3" key="1">
    <citation type="journal article" date="2016" name="Nat. Commun.">
        <title>Thousands of microbial genomes shed light on interconnected biogeochemical processes in an aquifer system.</title>
        <authorList>
            <person name="Anantharaman K."/>
            <person name="Brown C.T."/>
            <person name="Hug L.A."/>
            <person name="Sharon I."/>
            <person name="Castelle C.J."/>
            <person name="Probst A.J."/>
            <person name="Thomas B.C."/>
            <person name="Singh A."/>
            <person name="Wilkins M.J."/>
            <person name="Karaoz U."/>
            <person name="Brodie E.L."/>
            <person name="Williams K.H."/>
            <person name="Hubbard S.S."/>
            <person name="Banfield J.F."/>
        </authorList>
    </citation>
    <scope>NUCLEOTIDE SEQUENCE [LARGE SCALE GENOMIC DNA]</scope>
</reference>
<gene>
    <name evidence="2" type="ORF">A2940_01355</name>
</gene>
<comment type="caution">
    <text evidence="2">The sequence shown here is derived from an EMBL/GenBank/DDBJ whole genome shotgun (WGS) entry which is preliminary data.</text>
</comment>
<dbReference type="AlphaFoldDB" id="A0A1G2RLU8"/>
<protein>
    <submittedName>
        <fullName evidence="2">Uncharacterized protein</fullName>
    </submittedName>
</protein>
<keyword evidence="1" id="KW-0812">Transmembrane</keyword>
<dbReference type="Proteomes" id="UP000178421">
    <property type="component" value="Unassembled WGS sequence"/>
</dbReference>
<organism evidence="2 3">
    <name type="scientific">Candidatus Wildermuthbacteria bacterium RIFCSPLOWO2_01_FULL_48_29</name>
    <dbReference type="NCBI Taxonomy" id="1802462"/>
    <lineage>
        <taxon>Bacteria</taxon>
        <taxon>Candidatus Wildermuthiibacteriota</taxon>
    </lineage>
</organism>
<accession>A0A1G2RLU8</accession>
<evidence type="ECO:0000313" key="2">
    <source>
        <dbReference type="EMBL" id="OHA73820.1"/>
    </source>
</evidence>
<proteinExistence type="predicted"/>
<dbReference type="SUPFAM" id="SSF82171">
    <property type="entry name" value="DPP6 N-terminal domain-like"/>
    <property type="match status" value="1"/>
</dbReference>
<feature type="transmembrane region" description="Helical" evidence="1">
    <location>
        <begin position="12"/>
        <end position="33"/>
    </location>
</feature>
<sequence length="505" mass="58157">MSFLKNFQMKRKYIIIVGIFAIIYGGSFLWYYIDQNREAVKFFQAQEVVLLHVLEEEKITKSLLHMGEGDHPFYLSPDARYLLYFNDKLELVLEDSVLQTSEVLQNPILANMTIKSSEIYEGYSSDRERRFVSTIPKWSPDSRYVLLPVAEELYIFDVRTNKFTKVSSDPLLVRSNHTQVYNAWNNSNNEWFGNQIVYLCRKKEATLPELCIVSLDGKLVKKVRLYEQSLLGQIDFLLSFSTSRTGEYAIFYTLFESGSVGENIQYGGPEEIILIDKMGNIIKKWAVKHTLNHDFFFPHSFTWSPDGLSFIFRDSPATAIVDNVALELVTQNEIEKKILSKVYKNANLMWTAKGVFIDNLTEFIRINQETLGKEIVSYDVRQDLKYELPKTRTGSLLFAPRPFVSPSGRFIVETFGTHPVLTLSGELPKYIRLAAKDILSGKIVELMWDTLGEGGGTEESYSFYFADSNLLIVVREQDYHMPDSESKTRYFIYKVDLASLPAFAQ</sequence>
<keyword evidence="1" id="KW-1133">Transmembrane helix</keyword>
<evidence type="ECO:0000256" key="1">
    <source>
        <dbReference type="SAM" id="Phobius"/>
    </source>
</evidence>
<keyword evidence="1" id="KW-0472">Membrane</keyword>